<evidence type="ECO:0000313" key="2">
    <source>
        <dbReference type="EMBL" id="KAF3858438.1"/>
    </source>
</evidence>
<proteinExistence type="predicted"/>
<dbReference type="EMBL" id="JAAKFY010000004">
    <property type="protein sequence ID" value="KAF3858438.1"/>
    <property type="molecule type" value="Genomic_DNA"/>
</dbReference>
<evidence type="ECO:0000256" key="1">
    <source>
        <dbReference type="SAM" id="MobiDB-lite"/>
    </source>
</evidence>
<comment type="caution">
    <text evidence="2">The sequence shown here is derived from an EMBL/GenBank/DDBJ whole genome shotgun (WGS) entry which is preliminary data.</text>
</comment>
<feature type="region of interest" description="Disordered" evidence="1">
    <location>
        <begin position="16"/>
        <end position="55"/>
    </location>
</feature>
<dbReference type="Proteomes" id="UP000518266">
    <property type="component" value="Unassembled WGS sequence"/>
</dbReference>
<feature type="compositionally biased region" description="Low complexity" evidence="1">
    <location>
        <begin position="46"/>
        <end position="55"/>
    </location>
</feature>
<accession>A0A7J5ZDL5</accession>
<gene>
    <name evidence="2" type="ORF">F7725_011639</name>
</gene>
<protein>
    <submittedName>
        <fullName evidence="2">Uncharacterized protein</fullName>
    </submittedName>
</protein>
<organism evidence="2 3">
    <name type="scientific">Dissostichus mawsoni</name>
    <name type="common">Antarctic cod</name>
    <dbReference type="NCBI Taxonomy" id="36200"/>
    <lineage>
        <taxon>Eukaryota</taxon>
        <taxon>Metazoa</taxon>
        <taxon>Chordata</taxon>
        <taxon>Craniata</taxon>
        <taxon>Vertebrata</taxon>
        <taxon>Euteleostomi</taxon>
        <taxon>Actinopterygii</taxon>
        <taxon>Neopterygii</taxon>
        <taxon>Teleostei</taxon>
        <taxon>Neoteleostei</taxon>
        <taxon>Acanthomorphata</taxon>
        <taxon>Eupercaria</taxon>
        <taxon>Perciformes</taxon>
        <taxon>Notothenioidei</taxon>
        <taxon>Nototheniidae</taxon>
        <taxon>Dissostichus</taxon>
    </lineage>
</organism>
<reference evidence="2 3" key="1">
    <citation type="submission" date="2020-03" db="EMBL/GenBank/DDBJ databases">
        <title>Dissostichus mawsoni Genome sequencing and assembly.</title>
        <authorList>
            <person name="Park H."/>
        </authorList>
    </citation>
    <scope>NUCLEOTIDE SEQUENCE [LARGE SCALE GENOMIC DNA]</scope>
    <source>
        <strain evidence="2">DM0001</strain>
        <tissue evidence="2">Muscle</tissue>
    </source>
</reference>
<sequence length="89" mass="10286">MEYDCDPYWDPDCLIDHPPRPIQETAAEAPVEEKQKQRRKLKSRNPSLKLQPPRKPLLLTPMISSVTFMTPSCMLNQLPNQSKNKALKI</sequence>
<dbReference type="AlphaFoldDB" id="A0A7J5ZDL5"/>
<keyword evidence="3" id="KW-1185">Reference proteome</keyword>
<evidence type="ECO:0000313" key="3">
    <source>
        <dbReference type="Proteomes" id="UP000518266"/>
    </source>
</evidence>
<name>A0A7J5ZDL5_DISMA</name>